<dbReference type="Proteomes" id="UP001501598">
    <property type="component" value="Unassembled WGS sequence"/>
</dbReference>
<evidence type="ECO:0000313" key="1">
    <source>
        <dbReference type="EMBL" id="GAA4548651.1"/>
    </source>
</evidence>
<gene>
    <name evidence="1" type="ORF">GCM10023175_35440</name>
</gene>
<reference evidence="2" key="1">
    <citation type="journal article" date="2019" name="Int. J. Syst. Evol. Microbiol.">
        <title>The Global Catalogue of Microorganisms (GCM) 10K type strain sequencing project: providing services to taxonomists for standard genome sequencing and annotation.</title>
        <authorList>
            <consortium name="The Broad Institute Genomics Platform"/>
            <consortium name="The Broad Institute Genome Sequencing Center for Infectious Disease"/>
            <person name="Wu L."/>
            <person name="Ma J."/>
        </authorList>
    </citation>
    <scope>NUCLEOTIDE SEQUENCE [LARGE SCALE GENOMIC DNA]</scope>
    <source>
        <strain evidence="2">JCM 17906</strain>
    </source>
</reference>
<protein>
    <submittedName>
        <fullName evidence="1">Uncharacterized protein</fullName>
    </submittedName>
</protein>
<keyword evidence="2" id="KW-1185">Reference proteome</keyword>
<dbReference type="EMBL" id="BAABGT010000040">
    <property type="protein sequence ID" value="GAA4548651.1"/>
    <property type="molecule type" value="Genomic_DNA"/>
</dbReference>
<organism evidence="1 2">
    <name type="scientific">Pseudonocardia xishanensis</name>
    <dbReference type="NCBI Taxonomy" id="630995"/>
    <lineage>
        <taxon>Bacteria</taxon>
        <taxon>Bacillati</taxon>
        <taxon>Actinomycetota</taxon>
        <taxon>Actinomycetes</taxon>
        <taxon>Pseudonocardiales</taxon>
        <taxon>Pseudonocardiaceae</taxon>
        <taxon>Pseudonocardia</taxon>
    </lineage>
</organism>
<accession>A0ABP8RUX8</accession>
<sequence length="61" mass="6273">MLLVLALLWSITQLPVLSWATGAALLVGRIALGAAEGPGAATASVAAFGWFPPTAADFRRH</sequence>
<comment type="caution">
    <text evidence="1">The sequence shown here is derived from an EMBL/GenBank/DDBJ whole genome shotgun (WGS) entry which is preliminary data.</text>
</comment>
<evidence type="ECO:0000313" key="2">
    <source>
        <dbReference type="Proteomes" id="UP001501598"/>
    </source>
</evidence>
<proteinExistence type="predicted"/>
<name>A0ABP8RUX8_9PSEU</name>